<dbReference type="EMBL" id="GADI01004422">
    <property type="protein sequence ID" value="JAA69386.1"/>
    <property type="molecule type" value="mRNA"/>
</dbReference>
<evidence type="ECO:0000313" key="1">
    <source>
        <dbReference type="EMBL" id="JAA69386.1"/>
    </source>
</evidence>
<protein>
    <submittedName>
        <fullName evidence="1">Putative p32 protein</fullName>
    </submittedName>
</protein>
<accession>A0A0K8RE74</accession>
<name>A0A0K8RE74_IXORI</name>
<organism evidence="1">
    <name type="scientific">Ixodes ricinus</name>
    <name type="common">Common tick</name>
    <name type="synonym">Acarus ricinus</name>
    <dbReference type="NCBI Taxonomy" id="34613"/>
    <lineage>
        <taxon>Eukaryota</taxon>
        <taxon>Metazoa</taxon>
        <taxon>Ecdysozoa</taxon>
        <taxon>Arthropoda</taxon>
        <taxon>Chelicerata</taxon>
        <taxon>Arachnida</taxon>
        <taxon>Acari</taxon>
        <taxon>Parasitiformes</taxon>
        <taxon>Ixodida</taxon>
        <taxon>Ixodoidea</taxon>
        <taxon>Ixodidae</taxon>
        <taxon>Ixodinae</taxon>
        <taxon>Ixodes</taxon>
    </lineage>
</organism>
<dbReference type="AlphaFoldDB" id="A0A0K8RE74"/>
<reference evidence="1" key="1">
    <citation type="submission" date="2012-12" db="EMBL/GenBank/DDBJ databases">
        <title>Identification and characterization of a phenylalanine ammonia-lyase gene family in Isatis indigotica Fort.</title>
        <authorList>
            <person name="Liu Q."/>
            <person name="Chen J."/>
            <person name="Zhou X."/>
            <person name="Di P."/>
            <person name="Xiao Y."/>
            <person name="Xuan H."/>
            <person name="Zhang L."/>
            <person name="Chen W."/>
        </authorList>
    </citation>
    <scope>NUCLEOTIDE SEQUENCE</scope>
    <source>
        <tissue evidence="1">Salivary gland</tissue>
    </source>
</reference>
<sequence length="88" mass="10049">MCAGVECWPKVRLSSRQEKDEVAASVTILYLIDTTVNATEENVKTFVGFVNKQAEQFLGSFFNLKTVLHNKTKYVKYDPDLQKTDETK</sequence>
<proteinExistence type="evidence at transcript level"/>